<dbReference type="SMART" id="SM00177">
    <property type="entry name" value="ARF"/>
    <property type="match status" value="1"/>
</dbReference>
<comment type="caution">
    <text evidence="7">The sequence shown here is derived from an EMBL/GenBank/DDBJ whole genome shotgun (WGS) entry which is preliminary data.</text>
</comment>
<dbReference type="VEuPathDB" id="ToxoDB:LOC34621447"/>
<dbReference type="SMART" id="SM00173">
    <property type="entry name" value="RAS"/>
    <property type="match status" value="1"/>
</dbReference>
<feature type="binding site" evidence="5">
    <location>
        <position position="47"/>
    </location>
    <ligand>
        <name>Mg(2+)</name>
        <dbReference type="ChEBI" id="CHEBI:18420"/>
    </ligand>
</feature>
<dbReference type="SMART" id="SM00175">
    <property type="entry name" value="RAB"/>
    <property type="match status" value="1"/>
</dbReference>
<keyword evidence="5" id="KW-0460">Magnesium</keyword>
<proteinExistence type="inferred from homology"/>
<dbReference type="NCBIfam" id="TIGR00231">
    <property type="entry name" value="small_GTP"/>
    <property type="match status" value="1"/>
</dbReference>
<dbReference type="Proteomes" id="UP000095192">
    <property type="component" value="Unassembled WGS sequence"/>
</dbReference>
<evidence type="ECO:0000256" key="4">
    <source>
        <dbReference type="PIRSR" id="PIRSR606689-1"/>
    </source>
</evidence>
<feature type="binding site" evidence="4">
    <location>
        <begin position="23"/>
        <end position="30"/>
    </location>
    <ligand>
        <name>GTP</name>
        <dbReference type="ChEBI" id="CHEBI:37565"/>
    </ligand>
</feature>
<evidence type="ECO:0000256" key="5">
    <source>
        <dbReference type="PIRSR" id="PIRSR606689-2"/>
    </source>
</evidence>
<dbReference type="SMART" id="SM00178">
    <property type="entry name" value="SAR"/>
    <property type="match status" value="1"/>
</dbReference>
<comment type="similarity">
    <text evidence="1 6">Belongs to the small GTPase superfamily. Arf family.</text>
</comment>
<sequence length="185" mass="20913">MVLLKVLRKTKAREKELRLLMLGLDAAGKTTFVRRLNGSEVDSVAPTLGFSIYPFSFQGFRLSVWDVGGQRTIRAFWRHYFECTDGLIWVVDSADRERMKICREELHRLLKEERLAGIPVLILANKQDVPSALSPEEIKLALGLDAMASSRHWAVLPCSAKQGTGLLEGMTWLVSDIANRVFIRL</sequence>
<dbReference type="InterPro" id="IPR005225">
    <property type="entry name" value="Small_GTP-bd"/>
</dbReference>
<evidence type="ECO:0000256" key="3">
    <source>
        <dbReference type="ARBA" id="ARBA00023134"/>
    </source>
</evidence>
<feature type="binding site" evidence="4">
    <location>
        <begin position="125"/>
        <end position="128"/>
    </location>
    <ligand>
        <name>GTP</name>
        <dbReference type="ChEBI" id="CHEBI:37565"/>
    </ligand>
</feature>
<dbReference type="PRINTS" id="PR00328">
    <property type="entry name" value="SAR1GTPBP"/>
</dbReference>
<evidence type="ECO:0000256" key="1">
    <source>
        <dbReference type="ARBA" id="ARBA00010290"/>
    </source>
</evidence>
<organism evidence="7 8">
    <name type="scientific">Cyclospora cayetanensis</name>
    <dbReference type="NCBI Taxonomy" id="88456"/>
    <lineage>
        <taxon>Eukaryota</taxon>
        <taxon>Sar</taxon>
        <taxon>Alveolata</taxon>
        <taxon>Apicomplexa</taxon>
        <taxon>Conoidasida</taxon>
        <taxon>Coccidia</taxon>
        <taxon>Eucoccidiorida</taxon>
        <taxon>Eimeriorina</taxon>
        <taxon>Eimeriidae</taxon>
        <taxon>Cyclospora</taxon>
    </lineage>
</organism>
<gene>
    <name evidence="7" type="ORF">cyc_05013</name>
</gene>
<dbReference type="VEuPathDB" id="ToxoDB:cyc_05013"/>
<feature type="binding site" evidence="5">
    <location>
        <position position="30"/>
    </location>
    <ligand>
        <name>Mg(2+)</name>
        <dbReference type="ChEBI" id="CHEBI:18420"/>
    </ligand>
</feature>
<dbReference type="GO" id="GO:0005525">
    <property type="term" value="F:GTP binding"/>
    <property type="evidence" value="ECO:0007669"/>
    <property type="project" value="UniProtKB-KW"/>
</dbReference>
<dbReference type="GO" id="GO:0003924">
    <property type="term" value="F:GTPase activity"/>
    <property type="evidence" value="ECO:0007669"/>
    <property type="project" value="InterPro"/>
</dbReference>
<dbReference type="SUPFAM" id="SSF52540">
    <property type="entry name" value="P-loop containing nucleoside triphosphate hydrolases"/>
    <property type="match status" value="1"/>
</dbReference>
<reference evidence="7 8" key="1">
    <citation type="journal article" date="2016" name="BMC Genomics">
        <title>Comparative genomics reveals Cyclospora cayetanensis possesses coccidia-like metabolism and invasion components but unique surface antigens.</title>
        <authorList>
            <person name="Liu S."/>
            <person name="Wang L."/>
            <person name="Zheng H."/>
            <person name="Xu Z."/>
            <person name="Roellig D.M."/>
            <person name="Li N."/>
            <person name="Frace M.A."/>
            <person name="Tang K."/>
            <person name="Arrowood M.J."/>
            <person name="Moss D.M."/>
            <person name="Zhang L."/>
            <person name="Feng Y."/>
            <person name="Xiao L."/>
        </authorList>
    </citation>
    <scope>NUCLEOTIDE SEQUENCE [LARGE SCALE GENOMIC DNA]</scope>
    <source>
        <strain evidence="7 8">CHN_HEN01</strain>
    </source>
</reference>
<dbReference type="FunFam" id="3.40.50.300:FF:000412">
    <property type="entry name" value="ADP-ribosylation factor 1"/>
    <property type="match status" value="1"/>
</dbReference>
<dbReference type="InterPro" id="IPR044612">
    <property type="entry name" value="ARL2/3"/>
</dbReference>
<dbReference type="InParanoid" id="A0A1D3CVT1"/>
<dbReference type="Pfam" id="PF00025">
    <property type="entry name" value="Arf"/>
    <property type="match status" value="1"/>
</dbReference>
<evidence type="ECO:0000313" key="8">
    <source>
        <dbReference type="Proteomes" id="UP000095192"/>
    </source>
</evidence>
<dbReference type="AlphaFoldDB" id="A0A1D3CVT1"/>
<keyword evidence="3 4" id="KW-0342">GTP-binding</keyword>
<dbReference type="InterPro" id="IPR006689">
    <property type="entry name" value="Small_GTPase_ARF/SAR"/>
</dbReference>
<protein>
    <submittedName>
        <fullName evidence="7">ADP-ribosylation factor domain-containing protein</fullName>
    </submittedName>
</protein>
<dbReference type="PROSITE" id="PS51417">
    <property type="entry name" value="ARF"/>
    <property type="match status" value="1"/>
</dbReference>
<feature type="binding site" evidence="4">
    <location>
        <position position="69"/>
    </location>
    <ligand>
        <name>GTP</name>
        <dbReference type="ChEBI" id="CHEBI:37565"/>
    </ligand>
</feature>
<accession>A0A1D3CVT1</accession>
<keyword evidence="2 4" id="KW-0547">Nucleotide-binding</keyword>
<dbReference type="GO" id="GO:0046872">
    <property type="term" value="F:metal ion binding"/>
    <property type="evidence" value="ECO:0007669"/>
    <property type="project" value="UniProtKB-KW"/>
</dbReference>
<evidence type="ECO:0000313" key="7">
    <source>
        <dbReference type="EMBL" id="OEH75305.1"/>
    </source>
</evidence>
<name>A0A1D3CVT1_9EIME</name>
<dbReference type="GO" id="GO:0030010">
    <property type="term" value="P:establishment of cell polarity"/>
    <property type="evidence" value="ECO:0007669"/>
    <property type="project" value="UniProtKB-ARBA"/>
</dbReference>
<evidence type="ECO:0000256" key="6">
    <source>
        <dbReference type="RuleBase" id="RU003925"/>
    </source>
</evidence>
<dbReference type="Gene3D" id="3.40.50.300">
    <property type="entry name" value="P-loop containing nucleotide triphosphate hydrolases"/>
    <property type="match status" value="1"/>
</dbReference>
<dbReference type="InterPro" id="IPR027417">
    <property type="entry name" value="P-loop_NTPase"/>
</dbReference>
<dbReference type="FunCoup" id="A0A1D3CVT1">
    <property type="interactions" value="184"/>
</dbReference>
<dbReference type="EMBL" id="JROU02001769">
    <property type="protein sequence ID" value="OEH75305.1"/>
    <property type="molecule type" value="Genomic_DNA"/>
</dbReference>
<evidence type="ECO:0000256" key="2">
    <source>
        <dbReference type="ARBA" id="ARBA00022741"/>
    </source>
</evidence>
<keyword evidence="8" id="KW-1185">Reference proteome</keyword>
<dbReference type="PANTHER" id="PTHR45697">
    <property type="entry name" value="ADP-RIBOSYLATION FACTOR-LIKE PROTEIN 2-RELATED"/>
    <property type="match status" value="1"/>
</dbReference>
<keyword evidence="5" id="KW-0479">Metal-binding</keyword>